<feature type="compositionally biased region" description="Basic and acidic residues" evidence="1">
    <location>
        <begin position="242"/>
        <end position="264"/>
    </location>
</feature>
<dbReference type="OrthoDB" id="666789at2759"/>
<dbReference type="EMBL" id="JAAARO010000002">
    <property type="protein sequence ID" value="KAF5751872.1"/>
    <property type="molecule type" value="Genomic_DNA"/>
</dbReference>
<proteinExistence type="predicted"/>
<reference evidence="2 3" key="1">
    <citation type="journal article" date="2020" name="Nat. Commun.">
        <title>Genome of Tripterygium wilfordii and identification of cytochrome P450 involved in triptolide biosynthesis.</title>
        <authorList>
            <person name="Tu L."/>
            <person name="Su P."/>
            <person name="Zhang Z."/>
            <person name="Gao L."/>
            <person name="Wang J."/>
            <person name="Hu T."/>
            <person name="Zhou J."/>
            <person name="Zhang Y."/>
            <person name="Zhao Y."/>
            <person name="Liu Y."/>
            <person name="Song Y."/>
            <person name="Tong Y."/>
            <person name="Lu Y."/>
            <person name="Yang J."/>
            <person name="Xu C."/>
            <person name="Jia M."/>
            <person name="Peters R.J."/>
            <person name="Huang L."/>
            <person name="Gao W."/>
        </authorList>
    </citation>
    <scope>NUCLEOTIDE SEQUENCE [LARGE SCALE GENOMIC DNA]</scope>
    <source>
        <strain evidence="3">cv. XIE 37</strain>
        <tissue evidence="2">Leaf</tissue>
    </source>
</reference>
<dbReference type="Pfam" id="PF07816">
    <property type="entry name" value="DUF1645"/>
    <property type="match status" value="1"/>
</dbReference>
<dbReference type="PANTHER" id="PTHR33095:SF23">
    <property type="entry name" value="DUF1645 FAMILY PROTEIN"/>
    <property type="match status" value="1"/>
</dbReference>
<gene>
    <name evidence="2" type="ORF">HS088_TW02G00891</name>
</gene>
<sequence>MQESSSLLSISPDRSPSFDTYSFGKLAEIAARVVQEFDDGTVSDSNFYDFSTGSCEQPEQESHDEKNDNNDEDVSDEEFEFSIVSRDREFIPITADDIFYNGQIRPVYPLFNTDLISNALCKINEETTTIKTKATSNRLPLRQLFSEERELTSTSCSSSEADELDGAEPGTYCVWTPKKAGESSPRMCKKSGSTGSSKRWKFRDLLNRSHSDGKDTFVFLASINNNKKAGEAKQRTPVSNAKEAKGGVEEESVKRNRAVKESEKRRSYLPYRQDLVGVFTNVYGQTRNFRRY</sequence>
<dbReference type="PANTHER" id="PTHR33095">
    <property type="entry name" value="OS07G0619500 PROTEIN"/>
    <property type="match status" value="1"/>
</dbReference>
<protein>
    <submittedName>
        <fullName evidence="2">Uncharacterized protein</fullName>
    </submittedName>
</protein>
<evidence type="ECO:0000313" key="2">
    <source>
        <dbReference type="EMBL" id="KAF5751872.1"/>
    </source>
</evidence>
<organism evidence="2 3">
    <name type="scientific">Tripterygium wilfordii</name>
    <name type="common">Thunder God vine</name>
    <dbReference type="NCBI Taxonomy" id="458696"/>
    <lineage>
        <taxon>Eukaryota</taxon>
        <taxon>Viridiplantae</taxon>
        <taxon>Streptophyta</taxon>
        <taxon>Embryophyta</taxon>
        <taxon>Tracheophyta</taxon>
        <taxon>Spermatophyta</taxon>
        <taxon>Magnoliopsida</taxon>
        <taxon>eudicotyledons</taxon>
        <taxon>Gunneridae</taxon>
        <taxon>Pentapetalae</taxon>
        <taxon>rosids</taxon>
        <taxon>fabids</taxon>
        <taxon>Celastrales</taxon>
        <taxon>Celastraceae</taxon>
        <taxon>Tripterygium</taxon>
    </lineage>
</organism>
<feature type="region of interest" description="Disordered" evidence="1">
    <location>
        <begin position="48"/>
        <end position="77"/>
    </location>
</feature>
<dbReference type="Proteomes" id="UP000593562">
    <property type="component" value="Unassembled WGS sequence"/>
</dbReference>
<evidence type="ECO:0000256" key="1">
    <source>
        <dbReference type="SAM" id="MobiDB-lite"/>
    </source>
</evidence>
<name>A0A7J7DZP2_TRIWF</name>
<comment type="caution">
    <text evidence="2">The sequence shown here is derived from an EMBL/GenBank/DDBJ whole genome shotgun (WGS) entry which is preliminary data.</text>
</comment>
<evidence type="ECO:0000313" key="3">
    <source>
        <dbReference type="Proteomes" id="UP000593562"/>
    </source>
</evidence>
<dbReference type="InParanoid" id="A0A7J7DZP2"/>
<dbReference type="FunCoup" id="A0A7J7DZP2">
    <property type="interactions" value="37"/>
</dbReference>
<keyword evidence="3" id="KW-1185">Reference proteome</keyword>
<feature type="region of interest" description="Disordered" evidence="1">
    <location>
        <begin position="228"/>
        <end position="264"/>
    </location>
</feature>
<dbReference type="AlphaFoldDB" id="A0A7J7DZP2"/>
<accession>A0A7J7DZP2</accession>
<feature type="compositionally biased region" description="Basic and acidic residues" evidence="1">
    <location>
        <begin position="60"/>
        <end position="69"/>
    </location>
</feature>
<dbReference type="InterPro" id="IPR012442">
    <property type="entry name" value="DUF1645_plant"/>
</dbReference>
<feature type="compositionally biased region" description="Polar residues" evidence="1">
    <location>
        <begin position="48"/>
        <end position="57"/>
    </location>
</feature>